<organism evidence="4 5">
    <name type="scientific">Bogoriella caseilytica</name>
    <dbReference type="NCBI Taxonomy" id="56055"/>
    <lineage>
        <taxon>Bacteria</taxon>
        <taxon>Bacillati</taxon>
        <taxon>Actinomycetota</taxon>
        <taxon>Actinomycetes</taxon>
        <taxon>Micrococcales</taxon>
        <taxon>Bogoriellaceae</taxon>
        <taxon>Bogoriella</taxon>
    </lineage>
</organism>
<accession>A0A3N2B9W9</accession>
<dbReference type="OrthoDB" id="4424518at2"/>
<comment type="caution">
    <text evidence="4">The sequence shown here is derived from an EMBL/GenBank/DDBJ whole genome shotgun (WGS) entry which is preliminary data.</text>
</comment>
<dbReference type="Proteomes" id="UP000280668">
    <property type="component" value="Unassembled WGS sequence"/>
</dbReference>
<evidence type="ECO:0008006" key="6">
    <source>
        <dbReference type="Google" id="ProtNLM"/>
    </source>
</evidence>
<evidence type="ECO:0000256" key="3">
    <source>
        <dbReference type="SAM" id="SignalP"/>
    </source>
</evidence>
<proteinExistence type="predicted"/>
<dbReference type="AlphaFoldDB" id="A0A3N2B9W9"/>
<keyword evidence="5" id="KW-1185">Reference proteome</keyword>
<evidence type="ECO:0000313" key="4">
    <source>
        <dbReference type="EMBL" id="ROR72051.1"/>
    </source>
</evidence>
<feature type="signal peptide" evidence="3">
    <location>
        <begin position="1"/>
        <end position="21"/>
    </location>
</feature>
<reference evidence="4 5" key="1">
    <citation type="submission" date="2018-11" db="EMBL/GenBank/DDBJ databases">
        <title>Sequencing the genomes of 1000 actinobacteria strains.</title>
        <authorList>
            <person name="Klenk H.-P."/>
        </authorList>
    </citation>
    <scope>NUCLEOTIDE SEQUENCE [LARGE SCALE GENOMIC DNA]</scope>
    <source>
        <strain evidence="4 5">DSM 11294</strain>
    </source>
</reference>
<dbReference type="InterPro" id="IPR029050">
    <property type="entry name" value="Immunoprotect_excell_Ig-like"/>
</dbReference>
<evidence type="ECO:0000256" key="2">
    <source>
        <dbReference type="SAM" id="MobiDB-lite"/>
    </source>
</evidence>
<dbReference type="Gene3D" id="2.60.40.1240">
    <property type="match status" value="1"/>
</dbReference>
<feature type="chain" id="PRO_5039574265" description="DUF4352 domain-containing protein" evidence="3">
    <location>
        <begin position="22"/>
        <end position="205"/>
    </location>
</feature>
<feature type="compositionally biased region" description="Acidic residues" evidence="2">
    <location>
        <begin position="40"/>
        <end position="61"/>
    </location>
</feature>
<sequence>MKSSTAAIPLAAALLTLGACGLGSEEPDTEAPADTATADEAAEEAADETADGPDGEAEVEPAGERGSRANPLALGESIEGSDWVVIINEVQFGADEQVAAENQFNEPPPEGHSFVLIDVSATYTGTDSEMPMLGTDIAWVTSSGETLGSSDAFAVAPDAFDTTRELYEGGSETGNLVIAVPEDDEGLIRVRLGMFEREEAFVAPR</sequence>
<evidence type="ECO:0000256" key="1">
    <source>
        <dbReference type="ARBA" id="ARBA00022729"/>
    </source>
</evidence>
<name>A0A3N2B9W9_9MICO</name>
<dbReference type="PROSITE" id="PS51257">
    <property type="entry name" value="PROKAR_LIPOPROTEIN"/>
    <property type="match status" value="1"/>
</dbReference>
<dbReference type="RefSeq" id="WP_123302677.1">
    <property type="nucleotide sequence ID" value="NZ_RKHK01000001.1"/>
</dbReference>
<feature type="region of interest" description="Disordered" evidence="2">
    <location>
        <begin position="21"/>
        <end position="70"/>
    </location>
</feature>
<gene>
    <name evidence="4" type="ORF">EDD31_0397</name>
</gene>
<dbReference type="EMBL" id="RKHK01000001">
    <property type="protein sequence ID" value="ROR72051.1"/>
    <property type="molecule type" value="Genomic_DNA"/>
</dbReference>
<keyword evidence="1 3" id="KW-0732">Signal</keyword>
<protein>
    <recommendedName>
        <fullName evidence="6">DUF4352 domain-containing protein</fullName>
    </recommendedName>
</protein>
<evidence type="ECO:0000313" key="5">
    <source>
        <dbReference type="Proteomes" id="UP000280668"/>
    </source>
</evidence>